<feature type="signal peptide" evidence="9">
    <location>
        <begin position="1"/>
        <end position="21"/>
    </location>
</feature>
<evidence type="ECO:0000256" key="8">
    <source>
        <dbReference type="SAM" id="MobiDB-lite"/>
    </source>
</evidence>
<evidence type="ECO:0000256" key="3">
    <source>
        <dbReference type="ARBA" id="ARBA00022690"/>
    </source>
</evidence>
<keyword evidence="4 7" id="KW-0722">Serine protease inhibitor</keyword>
<protein>
    <submittedName>
        <fullName evidence="12">Uncharacterized protein LOC108740471</fullName>
    </submittedName>
</protein>
<dbReference type="GO" id="GO:0005576">
    <property type="term" value="C:extracellular region"/>
    <property type="evidence" value="ECO:0007669"/>
    <property type="project" value="UniProtKB-SubCell"/>
</dbReference>
<evidence type="ECO:0000313" key="11">
    <source>
        <dbReference type="Proteomes" id="UP000192223"/>
    </source>
</evidence>
<feature type="compositionally biased region" description="Basic and acidic residues" evidence="8">
    <location>
        <begin position="113"/>
        <end position="128"/>
    </location>
</feature>
<name>A0A7F5RN45_AGRPL</name>
<dbReference type="Pfam" id="PF05375">
    <property type="entry name" value="Pacifastin_I"/>
    <property type="match status" value="1"/>
</dbReference>
<evidence type="ECO:0000256" key="6">
    <source>
        <dbReference type="ARBA" id="ARBA00029459"/>
    </source>
</evidence>
<evidence type="ECO:0000256" key="2">
    <source>
        <dbReference type="ARBA" id="ARBA00022525"/>
    </source>
</evidence>
<feature type="chain" id="PRO_5028938586" evidence="9">
    <location>
        <begin position="22"/>
        <end position="128"/>
    </location>
</feature>
<comment type="caution">
    <text evidence="7">Lacks conserved residue(s) required for the propagation of feature annotation.</text>
</comment>
<sequence>MKTCTVFFAFMVIALNTFSDATMCKPNSQFRIDCDICQCSSDGTEYSCSNRNCDDDDTSDVDVFNFKGRLRNPRIPIPYFRENDIRNSAESVDDIDLRYDDDDDHSLNINDDVPPKDDDFLINDEEIR</sequence>
<dbReference type="PROSITE" id="PS51446">
    <property type="entry name" value="PACIFASTIN"/>
    <property type="match status" value="1"/>
</dbReference>
<reference evidence="12" key="1">
    <citation type="submission" date="2025-08" db="UniProtKB">
        <authorList>
            <consortium name="RefSeq"/>
        </authorList>
    </citation>
    <scope>IDENTIFICATION</scope>
    <source>
        <tissue evidence="12">Entire body</tissue>
    </source>
</reference>
<keyword evidence="11" id="KW-1185">Reference proteome</keyword>
<gene>
    <name evidence="12" type="primary">LOC108740471</name>
</gene>
<evidence type="ECO:0000259" key="10">
    <source>
        <dbReference type="PROSITE" id="PS51446"/>
    </source>
</evidence>
<feature type="disulfide bond" evidence="7">
    <location>
        <begin position="24"/>
        <end position="39"/>
    </location>
</feature>
<keyword evidence="9" id="KW-0732">Signal</keyword>
<dbReference type="OrthoDB" id="10026631at2759"/>
<evidence type="ECO:0000256" key="4">
    <source>
        <dbReference type="ARBA" id="ARBA00022900"/>
    </source>
</evidence>
<dbReference type="Proteomes" id="UP000192223">
    <property type="component" value="Unplaced"/>
</dbReference>
<dbReference type="RefSeq" id="XP_025837250.1">
    <property type="nucleotide sequence ID" value="XM_025981465.1"/>
</dbReference>
<accession>A0A7F5RN45</accession>
<keyword evidence="5 7" id="KW-1015">Disulfide bond</keyword>
<organism evidence="11 12">
    <name type="scientific">Agrilus planipennis</name>
    <name type="common">Emerald ash borer</name>
    <name type="synonym">Agrilus marcopoli</name>
    <dbReference type="NCBI Taxonomy" id="224129"/>
    <lineage>
        <taxon>Eukaryota</taxon>
        <taxon>Metazoa</taxon>
        <taxon>Ecdysozoa</taxon>
        <taxon>Arthropoda</taxon>
        <taxon>Hexapoda</taxon>
        <taxon>Insecta</taxon>
        <taxon>Pterygota</taxon>
        <taxon>Neoptera</taxon>
        <taxon>Endopterygota</taxon>
        <taxon>Coleoptera</taxon>
        <taxon>Polyphaga</taxon>
        <taxon>Elateriformia</taxon>
        <taxon>Buprestoidea</taxon>
        <taxon>Buprestidae</taxon>
        <taxon>Agrilinae</taxon>
        <taxon>Agrilus</taxon>
    </lineage>
</organism>
<evidence type="ECO:0000313" key="12">
    <source>
        <dbReference type="RefSeq" id="XP_025837250.1"/>
    </source>
</evidence>
<dbReference type="InterPro" id="IPR036201">
    <property type="entry name" value="Pacifastin_dom_sf"/>
</dbReference>
<keyword evidence="3 7" id="KW-0646">Protease inhibitor</keyword>
<feature type="region of interest" description="Disordered" evidence="8">
    <location>
        <begin position="104"/>
        <end position="128"/>
    </location>
</feature>
<dbReference type="GO" id="GO:0004867">
    <property type="term" value="F:serine-type endopeptidase inhibitor activity"/>
    <property type="evidence" value="ECO:0007669"/>
    <property type="project" value="UniProtKB-UniRule"/>
</dbReference>
<evidence type="ECO:0000256" key="9">
    <source>
        <dbReference type="SAM" id="SignalP"/>
    </source>
</evidence>
<evidence type="ECO:0000256" key="7">
    <source>
        <dbReference type="PROSITE-ProRule" id="PRU00776"/>
    </source>
</evidence>
<evidence type="ECO:0000256" key="1">
    <source>
        <dbReference type="ARBA" id="ARBA00004613"/>
    </source>
</evidence>
<dbReference type="GeneID" id="108740471"/>
<feature type="domain" description="Pacifastin" evidence="10">
    <location>
        <begin position="21"/>
        <end position="56"/>
    </location>
</feature>
<evidence type="ECO:0000256" key="5">
    <source>
        <dbReference type="ARBA" id="ARBA00023157"/>
    </source>
</evidence>
<dbReference type="InParanoid" id="A0A7F5RN45"/>
<dbReference type="SUPFAM" id="SSF57283">
    <property type="entry name" value="PMP inhibitors"/>
    <property type="match status" value="1"/>
</dbReference>
<keyword evidence="2" id="KW-0964">Secreted</keyword>
<proteinExistence type="inferred from homology"/>
<dbReference type="KEGG" id="apln:108740471"/>
<comment type="similarity">
    <text evidence="6 7">Belongs to the protease inhibitor I19 family.</text>
</comment>
<comment type="subcellular location">
    <subcellularLocation>
        <location evidence="1">Secreted</location>
    </subcellularLocation>
</comment>
<dbReference type="InterPro" id="IPR008037">
    <property type="entry name" value="Pacifastin_dom"/>
</dbReference>
<dbReference type="AlphaFoldDB" id="A0A7F5RN45"/>